<feature type="domain" description="Aspartate/glutamate/uridylate kinase" evidence="12">
    <location>
        <begin position="4"/>
        <end position="269"/>
    </location>
</feature>
<feature type="binding site" evidence="10">
    <location>
        <position position="53"/>
    </location>
    <ligand>
        <name>substrate</name>
    </ligand>
</feature>
<dbReference type="Gene3D" id="3.40.1160.10">
    <property type="entry name" value="Acetylglutamate kinase-like"/>
    <property type="match status" value="1"/>
</dbReference>
<dbReference type="GO" id="GO:0016301">
    <property type="term" value="F:kinase activity"/>
    <property type="evidence" value="ECO:0007669"/>
    <property type="project" value="UniProtKB-KW"/>
</dbReference>
<dbReference type="EMBL" id="GL871064">
    <property type="protein sequence ID" value="EGC35304.1"/>
    <property type="molecule type" value="Genomic_DNA"/>
</dbReference>
<dbReference type="InParanoid" id="F0ZL86"/>
<dbReference type="GO" id="GO:0005524">
    <property type="term" value="F:ATP binding"/>
    <property type="evidence" value="ECO:0007669"/>
    <property type="project" value="UniProtKB-KW"/>
</dbReference>
<dbReference type="PANTHER" id="PTHR43654:SF1">
    <property type="entry name" value="ISOPENTENYL PHOSPHATE KINASE"/>
    <property type="match status" value="1"/>
</dbReference>
<dbReference type="InterPro" id="IPR024192">
    <property type="entry name" value="Fosfomycin_R_FomA-type"/>
</dbReference>
<dbReference type="KEGG" id="dpp:DICPUDRAFT_152394"/>
<evidence type="ECO:0000313" key="13">
    <source>
        <dbReference type="EMBL" id="EGC35304.1"/>
    </source>
</evidence>
<dbReference type="STRING" id="5786.F0ZL86"/>
<dbReference type="GO" id="GO:0005829">
    <property type="term" value="C:cytosol"/>
    <property type="evidence" value="ECO:0000318"/>
    <property type="project" value="GO_Central"/>
</dbReference>
<evidence type="ECO:0000256" key="1">
    <source>
        <dbReference type="ARBA" id="ARBA00010540"/>
    </source>
</evidence>
<dbReference type="NCBIfam" id="NF040647">
    <property type="entry name" value="IPPK_Arch"/>
    <property type="match status" value="1"/>
</dbReference>
<keyword evidence="7 10" id="KW-0067">ATP-binding</keyword>
<dbReference type="GO" id="GO:0016114">
    <property type="term" value="P:terpenoid biosynthetic process"/>
    <property type="evidence" value="ECO:0000318"/>
    <property type="project" value="GO_Central"/>
</dbReference>
<dbReference type="eggNOG" id="ENOG502QQ1X">
    <property type="taxonomic scope" value="Eukaryota"/>
</dbReference>
<evidence type="ECO:0000313" key="14">
    <source>
        <dbReference type="Proteomes" id="UP000001064"/>
    </source>
</evidence>
<evidence type="ECO:0000256" key="8">
    <source>
        <dbReference type="ARBA" id="ARBA00023229"/>
    </source>
</evidence>
<feature type="binding site" evidence="10">
    <location>
        <position position="192"/>
    </location>
    <ligand>
        <name>ATP</name>
        <dbReference type="ChEBI" id="CHEBI:30616"/>
    </ligand>
</feature>
<evidence type="ECO:0000256" key="11">
    <source>
        <dbReference type="PIRSR" id="PIRSR016496-2"/>
    </source>
</evidence>
<dbReference type="Proteomes" id="UP000001064">
    <property type="component" value="Unassembled WGS sequence"/>
</dbReference>
<evidence type="ECO:0000256" key="9">
    <source>
        <dbReference type="ARBA" id="ARBA00049063"/>
    </source>
</evidence>
<name>F0ZL86_DICPU</name>
<dbReference type="VEuPathDB" id="AmoebaDB:DICPUDRAFT_152394"/>
<sequence>MKDNIVVIKFGGAYITKKSQLRTINKENLDNLIYIVTNLSKIHKKKVILIHGAGSFGHSEAKQYNVHLGDPTPLQSINSEAISSLTEGMLKTRESVTFLLEIVKSELVKHGLNVFTMSPFSSWKTKNNGKTVVTHNIDNIKFLLDNFPTAIPILHGDVCLDEDSKCSILSGDVIIKEICFNLKVQKCIFVTDVYGVYDSSPSNPNSKLINFLQVSNINNNNTTNHNNNNNNNNNIDTNINNINDDVTGGMKAKLESAFEIAKKNIWTLIIGGDYSKQEILETILNDDLIRHLNSNQESKGTLLYC</sequence>
<gene>
    <name evidence="13" type="ORF">DICPUDRAFT_152394</name>
</gene>
<reference evidence="14" key="1">
    <citation type="journal article" date="2011" name="Genome Biol.">
        <title>Comparative genomics of the social amoebae Dictyostelium discoideum and Dictyostelium purpureum.</title>
        <authorList>
            <consortium name="US DOE Joint Genome Institute (JGI-PGF)"/>
            <person name="Sucgang R."/>
            <person name="Kuo A."/>
            <person name="Tian X."/>
            <person name="Salerno W."/>
            <person name="Parikh A."/>
            <person name="Feasley C.L."/>
            <person name="Dalin E."/>
            <person name="Tu H."/>
            <person name="Huang E."/>
            <person name="Barry K."/>
            <person name="Lindquist E."/>
            <person name="Shapiro H."/>
            <person name="Bruce D."/>
            <person name="Schmutz J."/>
            <person name="Salamov A."/>
            <person name="Fey P."/>
            <person name="Gaudet P."/>
            <person name="Anjard C."/>
            <person name="Babu M.M."/>
            <person name="Basu S."/>
            <person name="Bushmanova Y."/>
            <person name="van der Wel H."/>
            <person name="Katoh-Kurasawa M."/>
            <person name="Dinh C."/>
            <person name="Coutinho P.M."/>
            <person name="Saito T."/>
            <person name="Elias M."/>
            <person name="Schaap P."/>
            <person name="Kay R.R."/>
            <person name="Henrissat B."/>
            <person name="Eichinger L."/>
            <person name="Rivero F."/>
            <person name="Putnam N.H."/>
            <person name="West C.M."/>
            <person name="Loomis W.F."/>
            <person name="Chisholm R.L."/>
            <person name="Shaulsky G."/>
            <person name="Strassmann J.E."/>
            <person name="Queller D.C."/>
            <person name="Kuspa A."/>
            <person name="Grigoriev I.V."/>
        </authorList>
    </citation>
    <scope>NUCLEOTIDE SEQUENCE [LARGE SCALE GENOMIC DNA]</scope>
    <source>
        <strain evidence="14">QSDP1</strain>
    </source>
</reference>
<keyword evidence="5 10" id="KW-0547">Nucleotide-binding</keyword>
<feature type="binding site" evidence="10">
    <location>
        <position position="54"/>
    </location>
    <ligand>
        <name>ATP</name>
        <dbReference type="ChEBI" id="CHEBI:30616"/>
    </ligand>
</feature>
<feature type="site" description="Transition state stabilizer" evidence="11">
    <location>
        <position position="18"/>
    </location>
</feature>
<evidence type="ECO:0000256" key="3">
    <source>
        <dbReference type="ARBA" id="ARBA00017267"/>
    </source>
</evidence>
<dbReference type="Pfam" id="PF00696">
    <property type="entry name" value="AA_kinase"/>
    <property type="match status" value="1"/>
</dbReference>
<feature type="binding site" evidence="10">
    <location>
        <position position="253"/>
    </location>
    <ligand>
        <name>ATP</name>
        <dbReference type="ChEBI" id="CHEBI:30616"/>
    </ligand>
</feature>
<feature type="binding site" evidence="10">
    <location>
        <position position="58"/>
    </location>
    <ligand>
        <name>substrate</name>
    </ligand>
</feature>
<evidence type="ECO:0000256" key="5">
    <source>
        <dbReference type="ARBA" id="ARBA00022741"/>
    </source>
</evidence>
<evidence type="ECO:0000256" key="6">
    <source>
        <dbReference type="ARBA" id="ARBA00022777"/>
    </source>
</evidence>
<keyword evidence="8" id="KW-0414">Isoprene biosynthesis</keyword>
<evidence type="ECO:0000256" key="10">
    <source>
        <dbReference type="PIRSR" id="PIRSR016496-1"/>
    </source>
</evidence>
<evidence type="ECO:0000256" key="4">
    <source>
        <dbReference type="ARBA" id="ARBA00022679"/>
    </source>
</evidence>
<dbReference type="SUPFAM" id="SSF53633">
    <property type="entry name" value="Carbamate kinase-like"/>
    <property type="match status" value="1"/>
</dbReference>
<protein>
    <recommendedName>
        <fullName evidence="3">Isopentenyl phosphate kinase</fullName>
        <ecNumber evidence="2">2.7.4.26</ecNumber>
    </recommendedName>
</protein>
<evidence type="ECO:0000256" key="7">
    <source>
        <dbReference type="ARBA" id="ARBA00022840"/>
    </source>
</evidence>
<dbReference type="InterPro" id="IPR036393">
    <property type="entry name" value="AceGlu_kinase-like_sf"/>
</dbReference>
<keyword evidence="4" id="KW-0808">Transferase</keyword>
<comment type="catalytic activity">
    <reaction evidence="9">
        <text>isopentenyl phosphate + ATP = isopentenyl diphosphate + ADP</text>
        <dbReference type="Rhea" id="RHEA:33963"/>
        <dbReference type="ChEBI" id="CHEBI:30616"/>
        <dbReference type="ChEBI" id="CHEBI:65078"/>
        <dbReference type="ChEBI" id="CHEBI:128769"/>
        <dbReference type="ChEBI" id="CHEBI:456216"/>
        <dbReference type="EC" id="2.7.4.26"/>
    </reaction>
</comment>
<evidence type="ECO:0000259" key="12">
    <source>
        <dbReference type="Pfam" id="PF00696"/>
    </source>
</evidence>
<dbReference type="GO" id="GO:0102043">
    <property type="term" value="F:isopentenyl phosphate kinase activity"/>
    <property type="evidence" value="ECO:0000318"/>
    <property type="project" value="GO_Central"/>
</dbReference>
<dbReference type="OrthoDB" id="1934954at2759"/>
<dbReference type="GeneID" id="10501600"/>
<dbReference type="AlphaFoldDB" id="F0ZL86"/>
<dbReference type="PANTHER" id="PTHR43654">
    <property type="entry name" value="GLUTAMATE 5-KINASE"/>
    <property type="match status" value="1"/>
</dbReference>
<dbReference type="OMA" id="HHNASEH"/>
<evidence type="ECO:0000256" key="2">
    <source>
        <dbReference type="ARBA" id="ARBA00012908"/>
    </source>
</evidence>
<organism evidence="13 14">
    <name type="scientific">Dictyostelium purpureum</name>
    <name type="common">Slime mold</name>
    <dbReference type="NCBI Taxonomy" id="5786"/>
    <lineage>
        <taxon>Eukaryota</taxon>
        <taxon>Amoebozoa</taxon>
        <taxon>Evosea</taxon>
        <taxon>Eumycetozoa</taxon>
        <taxon>Dictyostelia</taxon>
        <taxon>Dictyosteliales</taxon>
        <taxon>Dictyosteliaceae</taxon>
        <taxon>Dictyostelium</taxon>
    </lineage>
</organism>
<keyword evidence="14" id="KW-1185">Reference proteome</keyword>
<accession>F0ZL86</accession>
<dbReference type="InterPro" id="IPR001048">
    <property type="entry name" value="Asp/Glu/Uridylate_kinase"/>
</dbReference>
<keyword evidence="6" id="KW-0418">Kinase</keyword>
<feature type="binding site" evidence="10">
    <location>
        <position position="249"/>
    </location>
    <ligand>
        <name>ATP</name>
        <dbReference type="ChEBI" id="CHEBI:30616"/>
    </ligand>
</feature>
<dbReference type="RefSeq" id="XP_003288171.1">
    <property type="nucleotide sequence ID" value="XM_003288123.1"/>
</dbReference>
<comment type="similarity">
    <text evidence="1">Belongs to the isopentenyl phosphate kinase family.</text>
</comment>
<feature type="binding site" evidence="10">
    <location>
        <position position="171"/>
    </location>
    <ligand>
        <name>substrate</name>
    </ligand>
</feature>
<dbReference type="FunFam" id="3.40.1160.10:FF:000051">
    <property type="entry name" value="Isopentenyl phosphate kinase"/>
    <property type="match status" value="1"/>
</dbReference>
<dbReference type="PIRSF" id="PIRSF016496">
    <property type="entry name" value="Kin_FomA"/>
    <property type="match status" value="1"/>
</dbReference>
<proteinExistence type="inferred from homology"/>
<dbReference type="EC" id="2.7.4.26" evidence="2"/>
<dbReference type="CDD" id="cd04241">
    <property type="entry name" value="AAK_FomA-like"/>
    <property type="match status" value="1"/>
</dbReference>